<evidence type="ECO:0000313" key="1">
    <source>
        <dbReference type="EMBL" id="TDS17294.1"/>
    </source>
</evidence>
<dbReference type="Proteomes" id="UP000294752">
    <property type="component" value="Unassembled WGS sequence"/>
</dbReference>
<organism evidence="1 2">
    <name type="scientific">Sphingobacterium paludis</name>
    <dbReference type="NCBI Taxonomy" id="1476465"/>
    <lineage>
        <taxon>Bacteria</taxon>
        <taxon>Pseudomonadati</taxon>
        <taxon>Bacteroidota</taxon>
        <taxon>Sphingobacteriia</taxon>
        <taxon>Sphingobacteriales</taxon>
        <taxon>Sphingobacteriaceae</taxon>
        <taxon>Sphingobacterium</taxon>
    </lineage>
</organism>
<dbReference type="EMBL" id="SNZV01000001">
    <property type="protein sequence ID" value="TDS17294.1"/>
    <property type="molecule type" value="Genomic_DNA"/>
</dbReference>
<reference evidence="1 2" key="1">
    <citation type="submission" date="2019-03" db="EMBL/GenBank/DDBJ databases">
        <title>Genomic Encyclopedia of Type Strains, Phase III (KMG-III): the genomes of soil and plant-associated and newly described type strains.</title>
        <authorList>
            <person name="Whitman W."/>
        </authorList>
    </citation>
    <scope>NUCLEOTIDE SEQUENCE [LARGE SCALE GENOMIC DNA]</scope>
    <source>
        <strain evidence="1 2">CGMCC 1.12801</strain>
    </source>
</reference>
<gene>
    <name evidence="1" type="ORF">B0I21_101158</name>
</gene>
<comment type="caution">
    <text evidence="1">The sequence shown here is derived from an EMBL/GenBank/DDBJ whole genome shotgun (WGS) entry which is preliminary data.</text>
</comment>
<keyword evidence="2" id="KW-1185">Reference proteome</keyword>
<proteinExistence type="predicted"/>
<protein>
    <submittedName>
        <fullName evidence="1">Uncharacterized protein</fullName>
    </submittedName>
</protein>
<dbReference type="AlphaFoldDB" id="A0A4R7DBM1"/>
<sequence>MQNNFDQQIVKMETIYGKQVVETILYISR</sequence>
<accession>A0A4R7DBM1</accession>
<evidence type="ECO:0000313" key="2">
    <source>
        <dbReference type="Proteomes" id="UP000294752"/>
    </source>
</evidence>
<name>A0A4R7DBM1_9SPHI</name>